<evidence type="ECO:0000256" key="1">
    <source>
        <dbReference type="ARBA" id="ARBA00000385"/>
    </source>
</evidence>
<dbReference type="InterPro" id="IPR014780">
    <property type="entry name" value="tRNA_psdUridine_synth_TruB"/>
</dbReference>
<comment type="function">
    <text evidence="5">Responsible for synthesis of pseudouridine from uracil-55 in the psi GC loop of transfer RNAs.</text>
</comment>
<dbReference type="AlphaFoldDB" id="A0A2X3DEY7"/>
<dbReference type="EC" id="5.4.99.25" evidence="5"/>
<evidence type="ECO:0000256" key="4">
    <source>
        <dbReference type="ARBA" id="ARBA00023235"/>
    </source>
</evidence>
<name>A0A2X3DEY7_9HELI</name>
<comment type="similarity">
    <text evidence="2 5">Belongs to the pseudouridine synthase TruB family. Type 1 subfamily.</text>
</comment>
<evidence type="ECO:0000313" key="7">
    <source>
        <dbReference type="EMBL" id="SQB98049.1"/>
    </source>
</evidence>
<dbReference type="HAMAP" id="MF_01080">
    <property type="entry name" value="TruB_bact"/>
    <property type="match status" value="1"/>
</dbReference>
<dbReference type="SUPFAM" id="SSF55120">
    <property type="entry name" value="Pseudouridine synthase"/>
    <property type="match status" value="1"/>
</dbReference>
<evidence type="ECO:0000256" key="2">
    <source>
        <dbReference type="ARBA" id="ARBA00005642"/>
    </source>
</evidence>
<sequence length="291" mass="32859">MESRFENLKIKGTLMNNSLIIAYKPPFISSNAFLSKLKRKYNAKKGGFSGTLDPFARGCLIVAFGQYTKLLPFLQTTPKTYNATLWLGAESKSLDIENFLEVQPTAPLDLWRIRDVFASCVGEISYTPPAFSAKKINGIRSYKIARQNLEVALKSQVMNVFSLKLLSYNHPFIHFQAKVSKGAYIRSLGEIIAHKLNTKATLSSLERKSEGEFEALPNAEIKLNAFEVLPLQELKLDLDYAPLVANGAKIQLKNLKNEIYKVKFDSFFSIIQINDGNINYLLNRIHYAHTL</sequence>
<feature type="domain" description="Pseudouridine synthase II N-terminal" evidence="6">
    <location>
        <begin position="38"/>
        <end position="185"/>
    </location>
</feature>
<evidence type="ECO:0000259" key="6">
    <source>
        <dbReference type="Pfam" id="PF01509"/>
    </source>
</evidence>
<keyword evidence="4 5" id="KW-0413">Isomerase</keyword>
<organism evidence="7 8">
    <name type="scientific">Helicobacter fennelliae</name>
    <dbReference type="NCBI Taxonomy" id="215"/>
    <lineage>
        <taxon>Bacteria</taxon>
        <taxon>Pseudomonadati</taxon>
        <taxon>Campylobacterota</taxon>
        <taxon>Epsilonproteobacteria</taxon>
        <taxon>Campylobacterales</taxon>
        <taxon>Helicobacteraceae</taxon>
        <taxon>Helicobacter</taxon>
    </lineage>
</organism>
<evidence type="ECO:0000313" key="8">
    <source>
        <dbReference type="Proteomes" id="UP000250166"/>
    </source>
</evidence>
<dbReference type="GO" id="GO:1990481">
    <property type="term" value="P:mRNA pseudouridine synthesis"/>
    <property type="evidence" value="ECO:0007669"/>
    <property type="project" value="TreeGrafter"/>
</dbReference>
<dbReference type="GO" id="GO:0003723">
    <property type="term" value="F:RNA binding"/>
    <property type="evidence" value="ECO:0007669"/>
    <property type="project" value="InterPro"/>
</dbReference>
<feature type="active site" description="Nucleophile" evidence="5">
    <location>
        <position position="53"/>
    </location>
</feature>
<dbReference type="InterPro" id="IPR002501">
    <property type="entry name" value="PsdUridine_synth_N"/>
</dbReference>
<keyword evidence="3 5" id="KW-0819">tRNA processing</keyword>
<dbReference type="Proteomes" id="UP000250166">
    <property type="component" value="Unassembled WGS sequence"/>
</dbReference>
<comment type="catalytic activity">
    <reaction evidence="1 5">
        <text>uridine(55) in tRNA = pseudouridine(55) in tRNA</text>
        <dbReference type="Rhea" id="RHEA:42532"/>
        <dbReference type="Rhea" id="RHEA-COMP:10101"/>
        <dbReference type="Rhea" id="RHEA-COMP:10102"/>
        <dbReference type="ChEBI" id="CHEBI:65314"/>
        <dbReference type="ChEBI" id="CHEBI:65315"/>
        <dbReference type="EC" id="5.4.99.25"/>
    </reaction>
</comment>
<dbReference type="NCBIfam" id="TIGR00431">
    <property type="entry name" value="TruB"/>
    <property type="match status" value="1"/>
</dbReference>
<evidence type="ECO:0000256" key="5">
    <source>
        <dbReference type="HAMAP-Rule" id="MF_01080"/>
    </source>
</evidence>
<accession>A0A2X3DEY7</accession>
<reference evidence="7 8" key="1">
    <citation type="submission" date="2018-06" db="EMBL/GenBank/DDBJ databases">
        <authorList>
            <consortium name="Pathogen Informatics"/>
            <person name="Doyle S."/>
        </authorList>
    </citation>
    <scope>NUCLEOTIDE SEQUENCE [LARGE SCALE GENOMIC DNA]</scope>
    <source>
        <strain evidence="7 8">NCTC13102</strain>
    </source>
</reference>
<dbReference type="Gene3D" id="3.30.2350.10">
    <property type="entry name" value="Pseudouridine synthase"/>
    <property type="match status" value="1"/>
</dbReference>
<dbReference type="PANTHER" id="PTHR13767:SF2">
    <property type="entry name" value="PSEUDOURIDYLATE SYNTHASE TRUB1"/>
    <property type="match status" value="1"/>
</dbReference>
<protein>
    <recommendedName>
        <fullName evidence="5">tRNA pseudouridine synthase B</fullName>
        <ecNumber evidence="5">5.4.99.25</ecNumber>
    </recommendedName>
    <alternativeName>
        <fullName evidence="5">tRNA pseudouridine(55) synthase</fullName>
        <shortName evidence="5">Psi55 synthase</shortName>
    </alternativeName>
    <alternativeName>
        <fullName evidence="5">tRNA pseudouridylate synthase</fullName>
    </alternativeName>
    <alternativeName>
        <fullName evidence="5">tRNA-uridine isomerase</fullName>
    </alternativeName>
</protein>
<evidence type="ECO:0000256" key="3">
    <source>
        <dbReference type="ARBA" id="ARBA00022694"/>
    </source>
</evidence>
<dbReference type="PANTHER" id="PTHR13767">
    <property type="entry name" value="TRNA-PSEUDOURIDINE SYNTHASE"/>
    <property type="match status" value="1"/>
</dbReference>
<gene>
    <name evidence="5 7" type="primary">truB</name>
    <name evidence="7" type="ORF">NCTC13102_00499</name>
</gene>
<dbReference type="InterPro" id="IPR020103">
    <property type="entry name" value="PsdUridine_synth_cat_dom_sf"/>
</dbReference>
<proteinExistence type="inferred from homology"/>
<dbReference type="Pfam" id="PF01509">
    <property type="entry name" value="TruB_N"/>
    <property type="match status" value="1"/>
</dbReference>
<dbReference type="GO" id="GO:0031119">
    <property type="term" value="P:tRNA pseudouridine synthesis"/>
    <property type="evidence" value="ECO:0007669"/>
    <property type="project" value="UniProtKB-UniRule"/>
</dbReference>
<dbReference type="GO" id="GO:0160148">
    <property type="term" value="F:tRNA pseudouridine(55) synthase activity"/>
    <property type="evidence" value="ECO:0007669"/>
    <property type="project" value="UniProtKB-EC"/>
</dbReference>
<dbReference type="EMBL" id="UAWL01000006">
    <property type="protein sequence ID" value="SQB98049.1"/>
    <property type="molecule type" value="Genomic_DNA"/>
</dbReference>